<proteinExistence type="predicted"/>
<evidence type="ECO:0000313" key="4">
    <source>
        <dbReference type="EMBL" id="QNQ90489.1"/>
    </source>
</evidence>
<protein>
    <submittedName>
        <fullName evidence="4">Ankyrin repeat domain-containing protein</fullName>
    </submittedName>
</protein>
<dbReference type="PANTHER" id="PTHR24198">
    <property type="entry name" value="ANKYRIN REPEAT AND PROTEIN KINASE DOMAIN-CONTAINING PROTEIN"/>
    <property type="match status" value="1"/>
</dbReference>
<dbReference type="Proteomes" id="UP000516320">
    <property type="component" value="Chromosome"/>
</dbReference>
<evidence type="ECO:0000256" key="1">
    <source>
        <dbReference type="ARBA" id="ARBA00022737"/>
    </source>
</evidence>
<dbReference type="Gene3D" id="1.25.40.20">
    <property type="entry name" value="Ankyrin repeat-containing domain"/>
    <property type="match status" value="1"/>
</dbReference>
<evidence type="ECO:0000256" key="2">
    <source>
        <dbReference type="ARBA" id="ARBA00023043"/>
    </source>
</evidence>
<dbReference type="InterPro" id="IPR036770">
    <property type="entry name" value="Ankyrin_rpt-contain_sf"/>
</dbReference>
<dbReference type="PROSITE" id="PS50088">
    <property type="entry name" value="ANK_REPEAT"/>
    <property type="match status" value="2"/>
</dbReference>
<dbReference type="KEGG" id="cpoy:GP475_07445"/>
<dbReference type="EMBL" id="CP046884">
    <property type="protein sequence ID" value="QNQ90489.1"/>
    <property type="molecule type" value="Genomic_DNA"/>
</dbReference>
<organism evidence="4 5">
    <name type="scientific">Corynebacterium poyangense</name>
    <dbReference type="NCBI Taxonomy" id="2684405"/>
    <lineage>
        <taxon>Bacteria</taxon>
        <taxon>Bacillati</taxon>
        <taxon>Actinomycetota</taxon>
        <taxon>Actinomycetes</taxon>
        <taxon>Mycobacteriales</taxon>
        <taxon>Corynebacteriaceae</taxon>
        <taxon>Corynebacterium</taxon>
    </lineage>
</organism>
<sequence>MRFSHKGCTLIAVTSPVLRLPRTFIRYTDNHRVESLLLSNDTKGLEHLINRLGPDVRVDGDKTLLMLSAEGNYLWTTNLLCAHHADVHAKDEKARTALHHAAIWGADDIAQTLLNAGATIDPQDHSGRTPLWYAAAKHYPDSAIVDVLLTAGANSKIRDSRGINPNDLL</sequence>
<feature type="repeat" description="ANK" evidence="3">
    <location>
        <begin position="126"/>
        <end position="160"/>
    </location>
</feature>
<dbReference type="PANTHER" id="PTHR24198:SF165">
    <property type="entry name" value="ANKYRIN REPEAT-CONTAINING PROTEIN-RELATED"/>
    <property type="match status" value="1"/>
</dbReference>
<accession>A0A7H0SPL4</accession>
<dbReference type="SMART" id="SM00248">
    <property type="entry name" value="ANK"/>
    <property type="match status" value="3"/>
</dbReference>
<evidence type="ECO:0000313" key="5">
    <source>
        <dbReference type="Proteomes" id="UP000516320"/>
    </source>
</evidence>
<dbReference type="AlphaFoldDB" id="A0A7H0SPL4"/>
<feature type="repeat" description="ANK" evidence="3">
    <location>
        <begin position="93"/>
        <end position="125"/>
    </location>
</feature>
<dbReference type="PROSITE" id="PS50297">
    <property type="entry name" value="ANK_REP_REGION"/>
    <property type="match status" value="2"/>
</dbReference>
<reference evidence="4 5" key="1">
    <citation type="submission" date="2019-12" db="EMBL/GenBank/DDBJ databases">
        <title>Corynebacterium sp. nov., isolated from feces of the Anser Albifrons in China.</title>
        <authorList>
            <person name="Liu Q."/>
        </authorList>
    </citation>
    <scope>NUCLEOTIDE SEQUENCE [LARGE SCALE GENOMIC DNA]</scope>
    <source>
        <strain evidence="4 5">4H37-19</strain>
    </source>
</reference>
<evidence type="ECO:0000256" key="3">
    <source>
        <dbReference type="PROSITE-ProRule" id="PRU00023"/>
    </source>
</evidence>
<dbReference type="Pfam" id="PF12796">
    <property type="entry name" value="Ank_2"/>
    <property type="match status" value="1"/>
</dbReference>
<name>A0A7H0SPL4_9CORY</name>
<keyword evidence="1" id="KW-0677">Repeat</keyword>
<dbReference type="InterPro" id="IPR002110">
    <property type="entry name" value="Ankyrin_rpt"/>
</dbReference>
<keyword evidence="5" id="KW-1185">Reference proteome</keyword>
<keyword evidence="2 3" id="KW-0040">ANK repeat</keyword>
<gene>
    <name evidence="4" type="ORF">GP475_07445</name>
</gene>
<dbReference type="SUPFAM" id="SSF48403">
    <property type="entry name" value="Ankyrin repeat"/>
    <property type="match status" value="1"/>
</dbReference>